<organism evidence="2">
    <name type="scientific">Sulfurisphaera javensis</name>
    <dbReference type="NCBI Taxonomy" id="2049879"/>
    <lineage>
        <taxon>Archaea</taxon>
        <taxon>Thermoproteota</taxon>
        <taxon>Thermoprotei</taxon>
        <taxon>Sulfolobales</taxon>
        <taxon>Sulfolobaceae</taxon>
        <taxon>Sulfurisphaera</taxon>
    </lineage>
</organism>
<dbReference type="EMBL" id="AP031322">
    <property type="protein sequence ID" value="BFH72222.1"/>
    <property type="molecule type" value="Genomic_DNA"/>
</dbReference>
<gene>
    <name evidence="2" type="ORF">SJAV_01660</name>
</gene>
<dbReference type="InterPro" id="IPR041682">
    <property type="entry name" value="AAA_14"/>
</dbReference>
<name>A0AAT9GMV2_9CREN</name>
<reference evidence="2" key="1">
    <citation type="submission" date="2024-03" db="EMBL/GenBank/DDBJ databases">
        <title>Complete genome sequence of Sulfurisphaera javensis strain KD-1.</title>
        <authorList>
            <person name="Sakai H."/>
            <person name="Nur N."/>
            <person name="Suwanto A."/>
            <person name="Kurosawa N."/>
        </authorList>
    </citation>
    <scope>NUCLEOTIDE SEQUENCE</scope>
    <source>
        <strain evidence="2">KD-1</strain>
    </source>
</reference>
<dbReference type="AlphaFoldDB" id="A0AAT9GMV2"/>
<protein>
    <recommendedName>
        <fullName evidence="1">AAA domain-containing protein</fullName>
    </recommendedName>
</protein>
<evidence type="ECO:0000259" key="1">
    <source>
        <dbReference type="Pfam" id="PF13173"/>
    </source>
</evidence>
<dbReference type="Pfam" id="PF13173">
    <property type="entry name" value="AAA_14"/>
    <property type="match status" value="1"/>
</dbReference>
<accession>A0AAT9GMV2</accession>
<evidence type="ECO:0000313" key="2">
    <source>
        <dbReference type="EMBL" id="BFH72222.1"/>
    </source>
</evidence>
<feature type="domain" description="AAA" evidence="1">
    <location>
        <begin position="33"/>
        <end position="76"/>
    </location>
</feature>
<proteinExistence type="predicted"/>
<dbReference type="KEGG" id="sjv:SJAV_01660"/>
<sequence length="76" mass="8750">MRVEDFKSVIAEFLNNDLPPTVGREISLPTDVNYIVTLTGGRRAGKTYLLFHTIRKLLEEKKASKDEIIYVDFEHP</sequence>